<feature type="transmembrane region" description="Helical" evidence="7">
    <location>
        <begin position="324"/>
        <end position="347"/>
    </location>
</feature>
<gene>
    <name evidence="8" type="ORF">H8S07_04245</name>
</gene>
<dbReference type="Pfam" id="PF01554">
    <property type="entry name" value="MatE"/>
    <property type="match status" value="2"/>
</dbReference>
<keyword evidence="5 7" id="KW-1133">Transmembrane helix</keyword>
<feature type="transmembrane region" description="Helical" evidence="7">
    <location>
        <begin position="93"/>
        <end position="113"/>
    </location>
</feature>
<keyword evidence="9" id="KW-1185">Reference proteome</keyword>
<proteinExistence type="predicted"/>
<evidence type="ECO:0000313" key="8">
    <source>
        <dbReference type="EMBL" id="MBC5664495.1"/>
    </source>
</evidence>
<feature type="transmembrane region" description="Helical" evidence="7">
    <location>
        <begin position="133"/>
        <end position="152"/>
    </location>
</feature>
<feature type="transmembrane region" description="Helical" evidence="7">
    <location>
        <begin position="261"/>
        <end position="281"/>
    </location>
</feature>
<keyword evidence="6 7" id="KW-0472">Membrane</keyword>
<accession>A0ABR7EV20</accession>
<reference evidence="8 9" key="1">
    <citation type="submission" date="2020-08" db="EMBL/GenBank/DDBJ databases">
        <title>Genome public.</title>
        <authorList>
            <person name="Liu C."/>
            <person name="Sun Q."/>
        </authorList>
    </citation>
    <scope>NUCLEOTIDE SEQUENCE [LARGE SCALE GENOMIC DNA]</scope>
    <source>
        <strain evidence="8 9">NSJ-36</strain>
    </source>
</reference>
<evidence type="ECO:0000256" key="6">
    <source>
        <dbReference type="ARBA" id="ARBA00023136"/>
    </source>
</evidence>
<evidence type="ECO:0000256" key="3">
    <source>
        <dbReference type="ARBA" id="ARBA00022475"/>
    </source>
</evidence>
<evidence type="ECO:0000256" key="5">
    <source>
        <dbReference type="ARBA" id="ARBA00022989"/>
    </source>
</evidence>
<evidence type="ECO:0000256" key="4">
    <source>
        <dbReference type="ARBA" id="ARBA00022692"/>
    </source>
</evidence>
<sequence length="452" mass="50024">MQTNNKMAVAPVGRLIWQMSMPPLISMFLQYSYNMIDSAFIARLSENALTAVSLSFPITTLMNAASIWIGVGVNVLIAGYLGEKKQDEANTTVTHGLLLAFGIGALFNLLSLLIMKSYFGAFTNNEEIYQLSIAYMSVCSFMQIPNMVHIAIQKMIQATGNMVAPMWFQIAGVVVNFIFDPLLIFGIGVFPAMGIRGAAVATVAGYLLSMILAFALLLGKKQKVQIKIKGFHLQKWLIGRIFALGLPSFIMNALSSFMVTFVNFFLVAYSNTAIAFFGAYFKVQQLIVMTVNGLIQGCLPIMRFNYGASNRERLHSAFRHGTALVSGMMILGTLTIILFPAQLLGLFTASEAMRSFGISAMRIMSVSYLFCGWSTMISTYLQATEQVIPSMLIQLLRQFLLLIPFMRGLEKLLKITGIWLSFPVTETATFVLAFLIFRAGRKKETLEAITNE</sequence>
<feature type="transmembrane region" description="Helical" evidence="7">
    <location>
        <begin position="12"/>
        <end position="33"/>
    </location>
</feature>
<comment type="caution">
    <text evidence="8">The sequence shown here is derived from an EMBL/GenBank/DDBJ whole genome shotgun (WGS) entry which is preliminary data.</text>
</comment>
<dbReference type="EMBL" id="JACOOY010000004">
    <property type="protein sequence ID" value="MBC5664495.1"/>
    <property type="molecule type" value="Genomic_DNA"/>
</dbReference>
<feature type="transmembrane region" description="Helical" evidence="7">
    <location>
        <begin position="418"/>
        <end position="437"/>
    </location>
</feature>
<protein>
    <submittedName>
        <fullName evidence="8">MATE family efflux transporter</fullName>
    </submittedName>
</protein>
<organism evidence="8 9">
    <name type="scientific">Dorea hominis</name>
    <dbReference type="NCBI Taxonomy" id="2763040"/>
    <lineage>
        <taxon>Bacteria</taxon>
        <taxon>Bacillati</taxon>
        <taxon>Bacillota</taxon>
        <taxon>Clostridia</taxon>
        <taxon>Lachnospirales</taxon>
        <taxon>Lachnospiraceae</taxon>
        <taxon>Dorea</taxon>
    </lineage>
</organism>
<dbReference type="CDD" id="cd13144">
    <property type="entry name" value="MATE_like_4"/>
    <property type="match status" value="1"/>
</dbReference>
<dbReference type="Proteomes" id="UP000647235">
    <property type="component" value="Unassembled WGS sequence"/>
</dbReference>
<evidence type="ECO:0000313" key="9">
    <source>
        <dbReference type="Proteomes" id="UP000647235"/>
    </source>
</evidence>
<feature type="transmembrane region" description="Helical" evidence="7">
    <location>
        <begin position="53"/>
        <end position="81"/>
    </location>
</feature>
<keyword evidence="3" id="KW-1003">Cell membrane</keyword>
<feature type="transmembrane region" description="Helical" evidence="7">
    <location>
        <begin position="195"/>
        <end position="217"/>
    </location>
</feature>
<evidence type="ECO:0000256" key="1">
    <source>
        <dbReference type="ARBA" id="ARBA00004651"/>
    </source>
</evidence>
<keyword evidence="2" id="KW-0813">Transport</keyword>
<dbReference type="PANTHER" id="PTHR43549:SF2">
    <property type="entry name" value="MULTIDRUG RESISTANCE PROTEIN NORM-RELATED"/>
    <property type="match status" value="1"/>
</dbReference>
<dbReference type="InterPro" id="IPR052031">
    <property type="entry name" value="Membrane_Transporter-Flippase"/>
</dbReference>
<dbReference type="PIRSF" id="PIRSF006603">
    <property type="entry name" value="DinF"/>
    <property type="match status" value="1"/>
</dbReference>
<dbReference type="NCBIfam" id="TIGR00797">
    <property type="entry name" value="matE"/>
    <property type="match status" value="1"/>
</dbReference>
<feature type="transmembrane region" description="Helical" evidence="7">
    <location>
        <begin position="164"/>
        <end position="189"/>
    </location>
</feature>
<dbReference type="InterPro" id="IPR048279">
    <property type="entry name" value="MdtK-like"/>
</dbReference>
<evidence type="ECO:0000256" key="2">
    <source>
        <dbReference type="ARBA" id="ARBA00022448"/>
    </source>
</evidence>
<comment type="subcellular location">
    <subcellularLocation>
        <location evidence="1">Cell membrane</location>
        <topology evidence="1">Multi-pass membrane protein</topology>
    </subcellularLocation>
</comment>
<keyword evidence="4 7" id="KW-0812">Transmembrane</keyword>
<feature type="transmembrane region" description="Helical" evidence="7">
    <location>
        <begin position="359"/>
        <end position="381"/>
    </location>
</feature>
<name>A0ABR7EV20_9FIRM</name>
<dbReference type="RefSeq" id="WP_186855492.1">
    <property type="nucleotide sequence ID" value="NZ_JACOOY010000004.1"/>
</dbReference>
<dbReference type="PANTHER" id="PTHR43549">
    <property type="entry name" value="MULTIDRUG RESISTANCE PROTEIN YPNP-RELATED"/>
    <property type="match status" value="1"/>
</dbReference>
<feature type="transmembrane region" description="Helical" evidence="7">
    <location>
        <begin position="237"/>
        <end position="255"/>
    </location>
</feature>
<evidence type="ECO:0000256" key="7">
    <source>
        <dbReference type="SAM" id="Phobius"/>
    </source>
</evidence>
<dbReference type="InterPro" id="IPR002528">
    <property type="entry name" value="MATE_fam"/>
</dbReference>
<feature type="transmembrane region" description="Helical" evidence="7">
    <location>
        <begin position="387"/>
        <end position="406"/>
    </location>
</feature>